<feature type="compositionally biased region" description="Acidic residues" evidence="1">
    <location>
        <begin position="496"/>
        <end position="506"/>
    </location>
</feature>
<feature type="compositionally biased region" description="Acidic residues" evidence="1">
    <location>
        <begin position="559"/>
        <end position="582"/>
    </location>
</feature>
<feature type="compositionally biased region" description="Acidic residues" evidence="1">
    <location>
        <begin position="393"/>
        <end position="403"/>
    </location>
</feature>
<feature type="region of interest" description="Disordered" evidence="1">
    <location>
        <begin position="158"/>
        <end position="256"/>
    </location>
</feature>
<evidence type="ECO:0000313" key="2">
    <source>
        <dbReference type="EMBL" id="KAG6434629.1"/>
    </source>
</evidence>
<feature type="region of interest" description="Disordered" evidence="1">
    <location>
        <begin position="61"/>
        <end position="93"/>
    </location>
</feature>
<feature type="compositionally biased region" description="Basic and acidic residues" evidence="1">
    <location>
        <begin position="310"/>
        <end position="346"/>
    </location>
</feature>
<dbReference type="EMBL" id="PNBA02000002">
    <property type="protein sequence ID" value="KAG6434629.1"/>
    <property type="molecule type" value="Genomic_DNA"/>
</dbReference>
<dbReference type="PANTHER" id="PTHR36005">
    <property type="entry name" value="DNA LIGASE-LIKE PROTEIN"/>
    <property type="match status" value="1"/>
</dbReference>
<protein>
    <submittedName>
        <fullName evidence="2">Uncharacterized protein</fullName>
    </submittedName>
</protein>
<proteinExistence type="predicted"/>
<feature type="compositionally biased region" description="Basic and acidic residues" evidence="1">
    <location>
        <begin position="171"/>
        <end position="185"/>
    </location>
</feature>
<dbReference type="Proteomes" id="UP000298416">
    <property type="component" value="Unassembled WGS sequence"/>
</dbReference>
<reference evidence="2" key="2">
    <citation type="submission" date="2020-08" db="EMBL/GenBank/DDBJ databases">
        <title>Plant Genome Project.</title>
        <authorList>
            <person name="Zhang R.-G."/>
        </authorList>
    </citation>
    <scope>NUCLEOTIDE SEQUENCE</scope>
    <source>
        <strain evidence="2">Huo1</strain>
        <tissue evidence="2">Leaf</tissue>
    </source>
</reference>
<keyword evidence="3" id="KW-1185">Reference proteome</keyword>
<feature type="region of interest" description="Disordered" evidence="1">
    <location>
        <begin position="556"/>
        <end position="589"/>
    </location>
</feature>
<sequence length="836" mass="93763">MDSDDDYQTFSPSKVQSPQLQLRRLKRLKKSDAKPLEDPLFDPNEDPILFDHVDFAKLEALENDSEPQVADESISTEDANLSQGSLSQGAGKEVQDPILFSHVDFAKLEALENDSEPQLADESFSTEEANLSQESPSQGIGNGLGIGVEVKKTKRVLEFDDDVVGGSPMREGSENLELEKKKEILGEDGLLEENEGKKKKKRRENSDEGDELEIKSWGSKKERDVLPKKSKRTEERDELPKKNKRTEEKERKEYLKELHAESQRLLRETSDASFKPIAAVHKPISSVLEKIRKRKLEISKKSMISNDSNHGFERNIRPRDKLMDLDVPNEDRSEENATIPVEKETNDPLEEQSSLAGSNVDEDDGKPTIHDNAQNEVPANEEPTPAPRAPVDDTQDLFDDSEPLDTTNVQNDEKPNNLLDEDFAPSLQAMNLKFDSVPMDDSSSDEEDNDKENSDPHPRVVADNSSPNGDPVKNFIDEEAEEEDDSDNDLNRFPENEGDDNDDLEELNAMIATGYEERLTDKERRNELHQKWLEQQDAAGTDNLIQRLKCGPVVRDNLLLDDEPETDEDDEKDEEIDDEAEEGSFQKESSRVNIKMAKQIILKLYPDKEDAYVSDGDEDEDMQRKRAQCLIRKASFYNCWVVAKLYTLLEQEERATIASPAADASSREVFGLIKKLNISSDNNRKPKALSVFDSILKGGSSGLSAKSSFVGRASNHHIPSSHKQGSATVRPFIFGRDDSNSRSSMSVSEDSSNAEVPQEIRPTRNITAKYSNSQTKVRSQTTDGGVESISTSTSLLEILKRSSSKPKACNNETPVDFTKSIFGFKVPKKTRVQGRG</sequence>
<dbReference type="AlphaFoldDB" id="A0A8X8YMJ5"/>
<feature type="compositionally biased region" description="Basic and acidic residues" evidence="1">
    <location>
        <begin position="451"/>
        <end position="460"/>
    </location>
</feature>
<feature type="compositionally biased region" description="Polar residues" evidence="1">
    <location>
        <begin position="8"/>
        <end position="20"/>
    </location>
</feature>
<comment type="caution">
    <text evidence="2">The sequence shown here is derived from an EMBL/GenBank/DDBJ whole genome shotgun (WGS) entry which is preliminary data.</text>
</comment>
<evidence type="ECO:0000256" key="1">
    <source>
        <dbReference type="SAM" id="MobiDB-lite"/>
    </source>
</evidence>
<feature type="compositionally biased region" description="Polar residues" evidence="1">
    <location>
        <begin position="76"/>
        <end position="88"/>
    </location>
</feature>
<feature type="region of interest" description="Disordered" evidence="1">
    <location>
        <begin position="1"/>
        <end position="22"/>
    </location>
</feature>
<reference evidence="2" key="1">
    <citation type="submission" date="2018-01" db="EMBL/GenBank/DDBJ databases">
        <authorList>
            <person name="Mao J.F."/>
        </authorList>
    </citation>
    <scope>NUCLEOTIDE SEQUENCE</scope>
    <source>
        <strain evidence="2">Huo1</strain>
        <tissue evidence="2">Leaf</tissue>
    </source>
</reference>
<evidence type="ECO:0000313" key="3">
    <source>
        <dbReference type="Proteomes" id="UP000298416"/>
    </source>
</evidence>
<feature type="compositionally biased region" description="Basic and acidic residues" evidence="1">
    <location>
        <begin position="219"/>
        <end position="256"/>
    </location>
</feature>
<feature type="region of interest" description="Disordered" evidence="1">
    <location>
        <begin position="298"/>
        <end position="507"/>
    </location>
</feature>
<feature type="region of interest" description="Disordered" evidence="1">
    <location>
        <begin position="112"/>
        <end position="145"/>
    </location>
</feature>
<dbReference type="PANTHER" id="PTHR36005:SF1">
    <property type="entry name" value="DNA LIGASE-LIKE PROTEIN"/>
    <property type="match status" value="1"/>
</dbReference>
<name>A0A8X8YMJ5_SALSN</name>
<accession>A0A8X8YMJ5</accession>
<feature type="compositionally biased region" description="Polar residues" evidence="1">
    <location>
        <begin position="126"/>
        <end position="139"/>
    </location>
</feature>
<organism evidence="2">
    <name type="scientific">Salvia splendens</name>
    <name type="common">Scarlet sage</name>
    <dbReference type="NCBI Taxonomy" id="180675"/>
    <lineage>
        <taxon>Eukaryota</taxon>
        <taxon>Viridiplantae</taxon>
        <taxon>Streptophyta</taxon>
        <taxon>Embryophyta</taxon>
        <taxon>Tracheophyta</taxon>
        <taxon>Spermatophyta</taxon>
        <taxon>Magnoliopsida</taxon>
        <taxon>eudicotyledons</taxon>
        <taxon>Gunneridae</taxon>
        <taxon>Pentapetalae</taxon>
        <taxon>asterids</taxon>
        <taxon>lamiids</taxon>
        <taxon>Lamiales</taxon>
        <taxon>Lamiaceae</taxon>
        <taxon>Nepetoideae</taxon>
        <taxon>Mentheae</taxon>
        <taxon>Salviinae</taxon>
        <taxon>Salvia</taxon>
        <taxon>Salvia subgen. Calosphace</taxon>
        <taxon>core Calosphace</taxon>
    </lineage>
</organism>
<feature type="compositionally biased region" description="Acidic residues" evidence="1">
    <location>
        <begin position="477"/>
        <end position="488"/>
    </location>
</feature>
<gene>
    <name evidence="2" type="ORF">SASPL_106267</name>
</gene>